<feature type="region of interest" description="Disordered" evidence="1">
    <location>
        <begin position="1"/>
        <end position="40"/>
    </location>
</feature>
<keyword evidence="2" id="KW-1185">Reference proteome</keyword>
<evidence type="ECO:0000256" key="1">
    <source>
        <dbReference type="SAM" id="MobiDB-lite"/>
    </source>
</evidence>
<dbReference type="RefSeq" id="XP_056690787.1">
    <property type="nucleotide sequence ID" value="XM_056834809.1"/>
</dbReference>
<accession>A0ABM3R595</accession>
<reference evidence="3" key="2">
    <citation type="submission" date="2025-08" db="UniProtKB">
        <authorList>
            <consortium name="RefSeq"/>
        </authorList>
    </citation>
    <scope>IDENTIFICATION</scope>
    <source>
        <tissue evidence="3">Leaf</tissue>
    </source>
</reference>
<gene>
    <name evidence="3" type="primary">LOC110776149</name>
</gene>
<proteinExistence type="predicted"/>
<evidence type="ECO:0000313" key="3">
    <source>
        <dbReference type="RefSeq" id="XP_056690787.1"/>
    </source>
</evidence>
<dbReference type="Proteomes" id="UP000813463">
    <property type="component" value="Chromosome 1"/>
</dbReference>
<dbReference type="GeneID" id="110776149"/>
<protein>
    <submittedName>
        <fullName evidence="3">Uncharacterized protein isoform X1</fullName>
    </submittedName>
</protein>
<name>A0ABM3R595_SPIOL</name>
<sequence>MEKRGRPRKNPAPPSNGQSSLKVPATAQPQVTPVGVSPVEASLNGSTAGAVRNSIQPPSVRPLDLPVTPPIPEHQPISRNGACSRAFSQHTTNFVIYFHHFFLHKDISCKQERKLSYCCKYSHRQLRFSSTERGSMECISKMQISDQGKFSYCSQKYSILYFAPLIYVLTNY</sequence>
<evidence type="ECO:0000313" key="2">
    <source>
        <dbReference type="Proteomes" id="UP000813463"/>
    </source>
</evidence>
<feature type="compositionally biased region" description="Polar residues" evidence="1">
    <location>
        <begin position="15"/>
        <end position="31"/>
    </location>
</feature>
<reference evidence="2" key="1">
    <citation type="journal article" date="2021" name="Nat. Commun.">
        <title>Genomic analyses provide insights into spinach domestication and the genetic basis of agronomic traits.</title>
        <authorList>
            <person name="Cai X."/>
            <person name="Sun X."/>
            <person name="Xu C."/>
            <person name="Sun H."/>
            <person name="Wang X."/>
            <person name="Ge C."/>
            <person name="Zhang Z."/>
            <person name="Wang Q."/>
            <person name="Fei Z."/>
            <person name="Jiao C."/>
            <person name="Wang Q."/>
        </authorList>
    </citation>
    <scope>NUCLEOTIDE SEQUENCE [LARGE SCALE GENOMIC DNA]</scope>
    <source>
        <strain evidence="2">cv. Varoflay</strain>
    </source>
</reference>
<organism evidence="2 3">
    <name type="scientific">Spinacia oleracea</name>
    <name type="common">Spinach</name>
    <dbReference type="NCBI Taxonomy" id="3562"/>
    <lineage>
        <taxon>Eukaryota</taxon>
        <taxon>Viridiplantae</taxon>
        <taxon>Streptophyta</taxon>
        <taxon>Embryophyta</taxon>
        <taxon>Tracheophyta</taxon>
        <taxon>Spermatophyta</taxon>
        <taxon>Magnoliopsida</taxon>
        <taxon>eudicotyledons</taxon>
        <taxon>Gunneridae</taxon>
        <taxon>Pentapetalae</taxon>
        <taxon>Caryophyllales</taxon>
        <taxon>Chenopodiaceae</taxon>
        <taxon>Chenopodioideae</taxon>
        <taxon>Anserineae</taxon>
        <taxon>Spinacia</taxon>
    </lineage>
</organism>